<dbReference type="Proteomes" id="UP001156666">
    <property type="component" value="Unassembled WGS sequence"/>
</dbReference>
<dbReference type="RefSeq" id="WP_235293927.1">
    <property type="nucleotide sequence ID" value="NZ_BSOH01000010.1"/>
</dbReference>
<feature type="transmembrane region" description="Helical" evidence="1">
    <location>
        <begin position="169"/>
        <end position="193"/>
    </location>
</feature>
<dbReference type="AlphaFoldDB" id="A0AA37SM80"/>
<comment type="caution">
    <text evidence="2">The sequence shown here is derived from an EMBL/GenBank/DDBJ whole genome shotgun (WGS) entry which is preliminary data.</text>
</comment>
<dbReference type="EMBL" id="BSOH01000010">
    <property type="protein sequence ID" value="GLR17198.1"/>
    <property type="molecule type" value="Genomic_DNA"/>
</dbReference>
<evidence type="ECO:0000256" key="1">
    <source>
        <dbReference type="SAM" id="Phobius"/>
    </source>
</evidence>
<reference evidence="2" key="1">
    <citation type="journal article" date="2014" name="Int. J. Syst. Evol. Microbiol.">
        <title>Complete genome sequence of Corynebacterium casei LMG S-19264T (=DSM 44701T), isolated from a smear-ripened cheese.</title>
        <authorList>
            <consortium name="US DOE Joint Genome Institute (JGI-PGF)"/>
            <person name="Walter F."/>
            <person name="Albersmeier A."/>
            <person name="Kalinowski J."/>
            <person name="Ruckert C."/>
        </authorList>
    </citation>
    <scope>NUCLEOTIDE SEQUENCE</scope>
    <source>
        <strain evidence="2">NBRC 108769</strain>
    </source>
</reference>
<gene>
    <name evidence="2" type="ORF">GCM10007940_18130</name>
</gene>
<feature type="transmembrane region" description="Helical" evidence="1">
    <location>
        <begin position="132"/>
        <end position="149"/>
    </location>
</feature>
<name>A0AA37SM80_9BACT</name>
<sequence>MKKLKPLSRFFIILSISFIVLALVFSNQTLRKHHTAYYSFIATPIFNVLNPHVYAEFEEGAIENDNDWGITFRIWDKRKYDERIRVKNFRAKNPPSAILYQNPHELFLIPSLFLLCLFLATPIKWTRKILKMLLGLFIFYIFMTCYLSYRFEFTLNGQTLPLDSIWHVIISFLGLGGTTDPIFIVAFFIWLILERKVLFKEFLGI</sequence>
<keyword evidence="1" id="KW-1133">Transmembrane helix</keyword>
<evidence type="ECO:0000313" key="3">
    <source>
        <dbReference type="Proteomes" id="UP001156666"/>
    </source>
</evidence>
<keyword evidence="1" id="KW-0472">Membrane</keyword>
<proteinExistence type="predicted"/>
<organism evidence="2 3">
    <name type="scientific">Portibacter lacus</name>
    <dbReference type="NCBI Taxonomy" id="1099794"/>
    <lineage>
        <taxon>Bacteria</taxon>
        <taxon>Pseudomonadati</taxon>
        <taxon>Bacteroidota</taxon>
        <taxon>Saprospiria</taxon>
        <taxon>Saprospirales</taxon>
        <taxon>Haliscomenobacteraceae</taxon>
        <taxon>Portibacter</taxon>
    </lineage>
</organism>
<keyword evidence="3" id="KW-1185">Reference proteome</keyword>
<feature type="transmembrane region" description="Helical" evidence="1">
    <location>
        <begin position="106"/>
        <end position="125"/>
    </location>
</feature>
<evidence type="ECO:0000313" key="2">
    <source>
        <dbReference type="EMBL" id="GLR17198.1"/>
    </source>
</evidence>
<keyword evidence="1" id="KW-0812">Transmembrane</keyword>
<evidence type="ECO:0008006" key="4">
    <source>
        <dbReference type="Google" id="ProtNLM"/>
    </source>
</evidence>
<accession>A0AA37SM80</accession>
<reference evidence="2" key="2">
    <citation type="submission" date="2023-01" db="EMBL/GenBank/DDBJ databases">
        <title>Draft genome sequence of Portibacter lacus strain NBRC 108769.</title>
        <authorList>
            <person name="Sun Q."/>
            <person name="Mori K."/>
        </authorList>
    </citation>
    <scope>NUCLEOTIDE SEQUENCE</scope>
    <source>
        <strain evidence="2">NBRC 108769</strain>
    </source>
</reference>
<protein>
    <recommendedName>
        <fullName evidence="4">DUF1461 domain-containing protein</fullName>
    </recommendedName>
</protein>